<keyword evidence="3" id="KW-0378">Hydrolase</keyword>
<evidence type="ECO:0000313" key="6">
    <source>
        <dbReference type="Ensembl" id="ENSXCOP00000005007.1"/>
    </source>
</evidence>
<reference evidence="6" key="2">
    <citation type="submission" date="2025-09" db="UniProtKB">
        <authorList>
            <consortium name="Ensembl"/>
        </authorList>
    </citation>
    <scope>IDENTIFICATION</scope>
</reference>
<evidence type="ECO:0000256" key="3">
    <source>
        <dbReference type="ARBA" id="ARBA00022801"/>
    </source>
</evidence>
<reference evidence="6" key="1">
    <citation type="submission" date="2025-08" db="UniProtKB">
        <authorList>
            <consortium name="Ensembl"/>
        </authorList>
    </citation>
    <scope>IDENTIFICATION</scope>
</reference>
<dbReference type="SUPFAM" id="SSF51556">
    <property type="entry name" value="Metallo-dependent hydrolases"/>
    <property type="match status" value="1"/>
</dbReference>
<feature type="binding site" evidence="5">
    <location>
        <position position="165"/>
    </location>
    <ligand>
        <name>a divalent metal cation</name>
        <dbReference type="ChEBI" id="CHEBI:60240"/>
        <label>2</label>
    </ligand>
</feature>
<protein>
    <submittedName>
        <fullName evidence="6">Uncharacterized protein</fullName>
    </submittedName>
</protein>
<dbReference type="InterPro" id="IPR001130">
    <property type="entry name" value="TatD-like"/>
</dbReference>
<keyword evidence="2 5" id="KW-0479">Metal-binding</keyword>
<feature type="binding site" evidence="5">
    <location>
        <position position="125"/>
    </location>
    <ligand>
        <name>a divalent metal cation</name>
        <dbReference type="ChEBI" id="CHEBI:60240"/>
        <label>1</label>
    </ligand>
</feature>
<dbReference type="InterPro" id="IPR032466">
    <property type="entry name" value="Metal_Hydrolase"/>
</dbReference>
<dbReference type="CDD" id="cd01310">
    <property type="entry name" value="TatD_DNAse"/>
    <property type="match status" value="1"/>
</dbReference>
<dbReference type="AlphaFoldDB" id="A0A3B5L2I0"/>
<feature type="binding site" evidence="5">
    <location>
        <position position="188"/>
    </location>
    <ligand>
        <name>a divalent metal cation</name>
        <dbReference type="ChEBI" id="CHEBI:60240"/>
        <label>2</label>
    </ligand>
</feature>
<feature type="binding site" evidence="5">
    <location>
        <position position="29"/>
    </location>
    <ligand>
        <name>a divalent metal cation</name>
        <dbReference type="ChEBI" id="CHEBI:60240"/>
        <label>1</label>
    </ligand>
</feature>
<feature type="binding site" evidence="5">
    <location>
        <position position="236"/>
    </location>
    <ligand>
        <name>a divalent metal cation</name>
        <dbReference type="ChEBI" id="CHEBI:60240"/>
        <label>1</label>
    </ligand>
</feature>
<evidence type="ECO:0000256" key="2">
    <source>
        <dbReference type="ARBA" id="ARBA00022723"/>
    </source>
</evidence>
<dbReference type="Gene3D" id="3.20.20.140">
    <property type="entry name" value="Metal-dependent hydrolases"/>
    <property type="match status" value="1"/>
</dbReference>
<dbReference type="GO" id="GO:0016788">
    <property type="term" value="F:hydrolase activity, acting on ester bonds"/>
    <property type="evidence" value="ECO:0007669"/>
    <property type="project" value="InterPro"/>
</dbReference>
<evidence type="ECO:0000256" key="1">
    <source>
        <dbReference type="ARBA" id="ARBA00009275"/>
    </source>
</evidence>
<dbReference type="GeneTree" id="ENSGT00720000108846"/>
<comment type="similarity">
    <text evidence="1">Belongs to the metallo-dependent hydrolases superfamily. TatD-type hydrolase family.</text>
</comment>
<name>A0A3B5L2I0_9TELE</name>
<feature type="binding site" evidence="5">
    <location>
        <position position="31"/>
    </location>
    <ligand>
        <name>a divalent metal cation</name>
        <dbReference type="ChEBI" id="CHEBI:60240"/>
        <label>1</label>
    </ligand>
</feature>
<sequence>MQEVGNVWVLRAEQTKKKTSHMRGFIDCHCHISAGDFDKVRTKLNDCFITQAGLLALLAVAEHAGEFTKIIELSQRFPGFIFPCLGVHPVQDDSPEQQRSASLQDLDAALPVIEKYKDRLVGVGEVGLDFTPRFVSGESDKESQKLVLIRQAQVAKELDLPLNVHSRSAGRPTIHLLKEQGVDKALLHAFDGKPSVAMEGVKAGYFFSIPPSIIRSEQKQKLVKQLPLENICLETDSPALGPEKQVRNEPRNICVSAEYISKVKGVSLETVMEVTTQNALRLFPKLKSAIRP</sequence>
<dbReference type="PIRSF" id="PIRSF005902">
    <property type="entry name" value="DNase_TatD"/>
    <property type="match status" value="1"/>
</dbReference>
<keyword evidence="7" id="KW-1185">Reference proteome</keyword>
<evidence type="ECO:0000256" key="5">
    <source>
        <dbReference type="PIRSR" id="PIRSR005902-1"/>
    </source>
</evidence>
<dbReference type="Proteomes" id="UP000261380">
    <property type="component" value="Unplaced"/>
</dbReference>
<organism evidence="6 7">
    <name type="scientific">Xiphophorus couchianus</name>
    <name type="common">Monterrey platyfish</name>
    <dbReference type="NCBI Taxonomy" id="32473"/>
    <lineage>
        <taxon>Eukaryota</taxon>
        <taxon>Metazoa</taxon>
        <taxon>Chordata</taxon>
        <taxon>Craniata</taxon>
        <taxon>Vertebrata</taxon>
        <taxon>Euteleostomi</taxon>
        <taxon>Actinopterygii</taxon>
        <taxon>Neopterygii</taxon>
        <taxon>Teleostei</taxon>
        <taxon>Neoteleostei</taxon>
        <taxon>Acanthomorphata</taxon>
        <taxon>Ovalentaria</taxon>
        <taxon>Atherinomorphae</taxon>
        <taxon>Cyprinodontiformes</taxon>
        <taxon>Poeciliidae</taxon>
        <taxon>Poeciliinae</taxon>
        <taxon>Xiphophorus</taxon>
    </lineage>
</organism>
<evidence type="ECO:0000256" key="4">
    <source>
        <dbReference type="ARBA" id="ARBA00093287"/>
    </source>
</evidence>
<proteinExistence type="inferred from homology"/>
<dbReference type="PANTHER" id="PTHR46317">
    <property type="entry name" value="HYDROLASE OF PHP SUPERFAMILY-RELATED PROTEIN"/>
    <property type="match status" value="1"/>
</dbReference>
<dbReference type="GO" id="GO:0046872">
    <property type="term" value="F:metal ion binding"/>
    <property type="evidence" value="ECO:0007669"/>
    <property type="project" value="UniProtKB-KW"/>
</dbReference>
<dbReference type="Pfam" id="PF01026">
    <property type="entry name" value="TatD_DNase"/>
    <property type="match status" value="1"/>
</dbReference>
<dbReference type="Ensembl" id="ENSXCOT00000005067.1">
    <property type="protein sequence ID" value="ENSXCOP00000005007.1"/>
    <property type="gene ID" value="ENSXCOG00000003928.1"/>
</dbReference>
<dbReference type="STRING" id="32473.ENSXCOP00000005007"/>
<evidence type="ECO:0000313" key="7">
    <source>
        <dbReference type="Proteomes" id="UP000261380"/>
    </source>
</evidence>
<comment type="function">
    <text evidence="4">Exhibits 3'-exonuclease activities and apurinic/apyrimidinic (AP) endonuclease (in vitro). Show preferential AP endonuclease activity on double-stranded DNA substrates and 3'- exonuclease activity on single-stranded DNA.</text>
</comment>
<accession>A0A3B5L2I0</accession>
<dbReference type="PANTHER" id="PTHR46317:SF7">
    <property type="entry name" value="DEOXYRIBONUCLEASE TATDN3-RELATED"/>
    <property type="match status" value="1"/>
</dbReference>